<organism evidence="5 6">
    <name type="scientific">Sporothrix eucalyptigena</name>
    <dbReference type="NCBI Taxonomy" id="1812306"/>
    <lineage>
        <taxon>Eukaryota</taxon>
        <taxon>Fungi</taxon>
        <taxon>Dikarya</taxon>
        <taxon>Ascomycota</taxon>
        <taxon>Pezizomycotina</taxon>
        <taxon>Sordariomycetes</taxon>
        <taxon>Sordariomycetidae</taxon>
        <taxon>Ophiostomatales</taxon>
        <taxon>Ophiostomataceae</taxon>
        <taxon>Sporothrix</taxon>
    </lineage>
</organism>
<dbReference type="PROSITE" id="PS50048">
    <property type="entry name" value="ZN2_CY6_FUNGAL_2"/>
    <property type="match status" value="1"/>
</dbReference>
<dbReference type="SUPFAM" id="SSF57701">
    <property type="entry name" value="Zn2/Cys6 DNA-binding domain"/>
    <property type="match status" value="1"/>
</dbReference>
<sequence>MIPMETSQLTQASDRCRLKKVKCDGVVPACTNCSAAGVACVVSAKLRRKTKIRGFQQPPSDELVRKLQAENDELRRALITEKETSASLRARVELGAGTHIENVHGSTTAARPASHRHPPNSTSAIIKHMGRMVPDAHGSERFSGSTSGVHFILSVQQSLQARRLWMLPFPESCFCLHLLETCPACEISFEFGGLLSADASTRGPHFSGVAILPSIVWDPPSAAAPQRQDPVETLAVLFHLCIVLVFNAMASSNLSSNDNDAHSHVHEHLAVIHAAVPHFIVKGDMSSLRSLILFAFYLQVSNQPLLMVSMNGILVRLAQSQGLHRHNRRFKLVHGQIETRKRMWWWIYMFDKVVSIIHGLPRLITDDDVDVDYPLDCELNETSATAPAFPLPGETTPVSGFTTYVQLGRILSDMLAELYTTTKRRRGAEKIAALQNAVQAWRQRTHWPPDADGTDAAESPDHADTLGSPDSDSHAKMALWTAFMAHLTTLLIHRPALTFDDTTAPFAESLRVCAEASAAILRLLGSQAGRTILGIAPAGPGLILQCGLIHVFYRVTMHGRGQDALDDQNERDSQGDPLDLARQLLAGYRPTPFRCEHLGVAVQPSSTPLSEPLVSALVETSSLLASLDQKLRRIAVAGPGLEPGAGHHNLQHQQQPPPTTASPGSLCNVTSLSNLSQLASAGEQDSLLPHTFDMLGELGALDSLNQQAAMQWFLDDSTSMDFGG</sequence>
<dbReference type="SMART" id="SM00906">
    <property type="entry name" value="Fungal_trans"/>
    <property type="match status" value="1"/>
</dbReference>
<dbReference type="PANTHER" id="PTHR46910:SF1">
    <property type="entry name" value="MISCELLANEOUS ZN(II)2CYS6 TRANSCRIPTION FACTOR (EUROFUNG)-RELATED"/>
    <property type="match status" value="1"/>
</dbReference>
<dbReference type="PANTHER" id="PTHR46910">
    <property type="entry name" value="TRANSCRIPTION FACTOR PDR1"/>
    <property type="match status" value="1"/>
</dbReference>
<dbReference type="Gene3D" id="4.10.240.10">
    <property type="entry name" value="Zn(2)-C6 fungal-type DNA-binding domain"/>
    <property type="match status" value="1"/>
</dbReference>
<dbReference type="EMBL" id="CAWUHD010000074">
    <property type="protein sequence ID" value="CAK7227654.1"/>
    <property type="molecule type" value="Genomic_DNA"/>
</dbReference>
<dbReference type="InterPro" id="IPR036864">
    <property type="entry name" value="Zn2-C6_fun-type_DNA-bd_sf"/>
</dbReference>
<protein>
    <recommendedName>
        <fullName evidence="4">Zn(2)-C6 fungal-type domain-containing protein</fullName>
    </recommendedName>
</protein>
<reference evidence="5 6" key="1">
    <citation type="submission" date="2024-01" db="EMBL/GenBank/DDBJ databases">
        <authorList>
            <person name="Allen C."/>
            <person name="Tagirdzhanova G."/>
        </authorList>
    </citation>
    <scope>NUCLEOTIDE SEQUENCE [LARGE SCALE GENOMIC DNA]</scope>
</reference>
<feature type="region of interest" description="Disordered" evidence="3">
    <location>
        <begin position="446"/>
        <end position="470"/>
    </location>
</feature>
<dbReference type="InterPro" id="IPR001138">
    <property type="entry name" value="Zn2Cys6_DnaBD"/>
</dbReference>
<proteinExistence type="predicted"/>
<evidence type="ECO:0000313" key="5">
    <source>
        <dbReference type="EMBL" id="CAK7227654.1"/>
    </source>
</evidence>
<dbReference type="InterPro" id="IPR050987">
    <property type="entry name" value="AtrR-like"/>
</dbReference>
<dbReference type="InterPro" id="IPR007219">
    <property type="entry name" value="XnlR_reg_dom"/>
</dbReference>
<gene>
    <name evidence="5" type="ORF">SEUCBS140593_006649</name>
</gene>
<feature type="region of interest" description="Disordered" evidence="3">
    <location>
        <begin position="638"/>
        <end position="665"/>
    </location>
</feature>
<dbReference type="Proteomes" id="UP001642482">
    <property type="component" value="Unassembled WGS sequence"/>
</dbReference>
<evidence type="ECO:0000256" key="2">
    <source>
        <dbReference type="ARBA" id="ARBA00023242"/>
    </source>
</evidence>
<evidence type="ECO:0000259" key="4">
    <source>
        <dbReference type="PROSITE" id="PS50048"/>
    </source>
</evidence>
<dbReference type="SMART" id="SM00066">
    <property type="entry name" value="GAL4"/>
    <property type="match status" value="1"/>
</dbReference>
<dbReference type="Pfam" id="PF04082">
    <property type="entry name" value="Fungal_trans"/>
    <property type="match status" value="1"/>
</dbReference>
<keyword evidence="1" id="KW-0479">Metal-binding</keyword>
<feature type="domain" description="Zn(2)-C6 fungal-type" evidence="4">
    <location>
        <begin position="12"/>
        <end position="42"/>
    </location>
</feature>
<dbReference type="CDD" id="cd12148">
    <property type="entry name" value="fungal_TF_MHR"/>
    <property type="match status" value="1"/>
</dbReference>
<accession>A0ABP0C8Q8</accession>
<evidence type="ECO:0000256" key="1">
    <source>
        <dbReference type="ARBA" id="ARBA00022723"/>
    </source>
</evidence>
<dbReference type="CDD" id="cd00067">
    <property type="entry name" value="GAL4"/>
    <property type="match status" value="1"/>
</dbReference>
<evidence type="ECO:0000256" key="3">
    <source>
        <dbReference type="SAM" id="MobiDB-lite"/>
    </source>
</evidence>
<keyword evidence="6" id="KW-1185">Reference proteome</keyword>
<comment type="caution">
    <text evidence="5">The sequence shown here is derived from an EMBL/GenBank/DDBJ whole genome shotgun (WGS) entry which is preliminary data.</text>
</comment>
<keyword evidence="2" id="KW-0539">Nucleus</keyword>
<dbReference type="Pfam" id="PF00172">
    <property type="entry name" value="Zn_clus"/>
    <property type="match status" value="1"/>
</dbReference>
<evidence type="ECO:0000313" key="6">
    <source>
        <dbReference type="Proteomes" id="UP001642482"/>
    </source>
</evidence>
<name>A0ABP0C8Q8_9PEZI</name>